<feature type="transmembrane region" description="Helical" evidence="7">
    <location>
        <begin position="421"/>
        <end position="442"/>
    </location>
</feature>
<evidence type="ECO:0000256" key="3">
    <source>
        <dbReference type="ARBA" id="ARBA00022692"/>
    </source>
</evidence>
<feature type="transmembrane region" description="Helical" evidence="7">
    <location>
        <begin position="12"/>
        <end position="32"/>
    </location>
</feature>
<feature type="transmembrane region" description="Helical" evidence="7">
    <location>
        <begin position="112"/>
        <end position="132"/>
    </location>
</feature>
<comment type="caution">
    <text evidence="9">The sequence shown here is derived from an EMBL/GenBank/DDBJ whole genome shotgun (WGS) entry which is preliminary data.</text>
</comment>
<feature type="transmembrane region" description="Helical" evidence="7">
    <location>
        <begin position="83"/>
        <end position="100"/>
    </location>
</feature>
<sequence length="549" mass="59931">MKISSLFRVQDRAIRALHLTWIAFFITFYVWFNMAPLASSMLAANDWLTRDDIKLFAIANVALTIPARILVGIALDRYGPRRVFSILMVVMAAPTVFFAFGDTAMQLFISRLVMSSVGAGFVVGIHMTALWFKPRDIGFAEGFYAGWGNFGSAAAALTIPTIALHMFGGDDGWRYAIALSGVIMAAYGVFYWFAITDGPSADTHKKARKGMALEVSTYKDLALLVVFTVPLIGILSILVYRVQMMGYIDGFVATICYAAVATLVVYQVWQVLRTNLPILKKGVPEDDRYPFSSVAALNTTYFANFGAELAVVSMLPMFFQETWGLTPVTAGLIAASFAFINLVARPMGGLVSDRMGNRRFVMLAYMLGIAIGFALMGLLNSFWPLIIAIAITIACSFFVQGAEGATFGIIPSIKRRVTGQIAGMAGAYGNVGAVFYLFIFMFVDASTFFFIIASGALMSWIVCYFWLKEPEGGFGEEYVLSSVDEAIAAEAARRKEAEAELALIFEGSEKVALAEKGDSLTVTAKFKDLNDLKSALARLGPRSEQQPAE</sequence>
<keyword evidence="3 7" id="KW-0812">Transmembrane</keyword>
<dbReference type="InterPro" id="IPR044772">
    <property type="entry name" value="NO3_transporter"/>
</dbReference>
<gene>
    <name evidence="9" type="ORF">GCM10023209_29450</name>
</gene>
<dbReference type="InterPro" id="IPR036259">
    <property type="entry name" value="MFS_trans_sf"/>
</dbReference>
<evidence type="ECO:0000256" key="2">
    <source>
        <dbReference type="ARBA" id="ARBA00008432"/>
    </source>
</evidence>
<dbReference type="PROSITE" id="PS50850">
    <property type="entry name" value="MFS"/>
    <property type="match status" value="1"/>
</dbReference>
<evidence type="ECO:0000256" key="6">
    <source>
        <dbReference type="ARBA" id="ARBA00023136"/>
    </source>
</evidence>
<dbReference type="RefSeq" id="WP_259549199.1">
    <property type="nucleotide sequence ID" value="NZ_BAABHW010000004.1"/>
</dbReference>
<feature type="transmembrane region" description="Helical" evidence="7">
    <location>
        <begin position="173"/>
        <end position="196"/>
    </location>
</feature>
<comment type="similarity">
    <text evidence="2">Belongs to the major facilitator superfamily. Nitrate/nitrite porter (TC 2.A.1.8) family.</text>
</comment>
<keyword evidence="5" id="KW-0534">Nitrate assimilation</keyword>
<evidence type="ECO:0000259" key="8">
    <source>
        <dbReference type="PROSITE" id="PS50850"/>
    </source>
</evidence>
<accession>A0ABP9LI43</accession>
<organism evidence="9 10">
    <name type="scientific">[Roseibacterium] beibuensis</name>
    <dbReference type="NCBI Taxonomy" id="1193142"/>
    <lineage>
        <taxon>Bacteria</taxon>
        <taxon>Pseudomonadati</taxon>
        <taxon>Pseudomonadota</taxon>
        <taxon>Alphaproteobacteria</taxon>
        <taxon>Rhodobacterales</taxon>
        <taxon>Roseobacteraceae</taxon>
        <taxon>Roseicyclus</taxon>
    </lineage>
</organism>
<proteinExistence type="inferred from homology"/>
<feature type="domain" description="Major facilitator superfamily (MFS) profile" evidence="8">
    <location>
        <begin position="16"/>
        <end position="471"/>
    </location>
</feature>
<feature type="transmembrane region" description="Helical" evidence="7">
    <location>
        <begin position="251"/>
        <end position="272"/>
    </location>
</feature>
<keyword evidence="4 7" id="KW-1133">Transmembrane helix</keyword>
<dbReference type="Gene3D" id="1.20.1250.20">
    <property type="entry name" value="MFS general substrate transporter like domains"/>
    <property type="match status" value="2"/>
</dbReference>
<evidence type="ECO:0000313" key="10">
    <source>
        <dbReference type="Proteomes" id="UP001499910"/>
    </source>
</evidence>
<dbReference type="InterPro" id="IPR020846">
    <property type="entry name" value="MFS_dom"/>
</dbReference>
<feature type="transmembrane region" description="Helical" evidence="7">
    <location>
        <begin position="325"/>
        <end position="344"/>
    </location>
</feature>
<dbReference type="Pfam" id="PF07690">
    <property type="entry name" value="MFS_1"/>
    <property type="match status" value="2"/>
</dbReference>
<feature type="transmembrane region" description="Helical" evidence="7">
    <location>
        <begin position="144"/>
        <end position="167"/>
    </location>
</feature>
<dbReference type="SUPFAM" id="SSF103473">
    <property type="entry name" value="MFS general substrate transporter"/>
    <property type="match status" value="1"/>
</dbReference>
<feature type="transmembrane region" description="Helical" evidence="7">
    <location>
        <begin position="52"/>
        <end position="71"/>
    </location>
</feature>
<feature type="transmembrane region" description="Helical" evidence="7">
    <location>
        <begin position="360"/>
        <end position="379"/>
    </location>
</feature>
<keyword evidence="6 7" id="KW-0472">Membrane</keyword>
<feature type="transmembrane region" description="Helical" evidence="7">
    <location>
        <begin position="385"/>
        <end position="409"/>
    </location>
</feature>
<dbReference type="InterPro" id="IPR011701">
    <property type="entry name" value="MFS"/>
</dbReference>
<feature type="transmembrane region" description="Helical" evidence="7">
    <location>
        <begin position="293"/>
        <end position="319"/>
    </location>
</feature>
<dbReference type="EMBL" id="BAABHW010000004">
    <property type="protein sequence ID" value="GAA5078344.1"/>
    <property type="molecule type" value="Genomic_DNA"/>
</dbReference>
<evidence type="ECO:0000256" key="4">
    <source>
        <dbReference type="ARBA" id="ARBA00022989"/>
    </source>
</evidence>
<name>A0ABP9LI43_9RHOB</name>
<feature type="transmembrane region" description="Helical" evidence="7">
    <location>
        <begin position="217"/>
        <end position="239"/>
    </location>
</feature>
<evidence type="ECO:0000256" key="7">
    <source>
        <dbReference type="SAM" id="Phobius"/>
    </source>
</evidence>
<dbReference type="PANTHER" id="PTHR23515">
    <property type="entry name" value="HIGH-AFFINITY NITRATE TRANSPORTER 2.3"/>
    <property type="match status" value="1"/>
</dbReference>
<protein>
    <submittedName>
        <fullName evidence="9">MFS transporter</fullName>
    </submittedName>
</protein>
<evidence type="ECO:0000256" key="5">
    <source>
        <dbReference type="ARBA" id="ARBA00023063"/>
    </source>
</evidence>
<dbReference type="Proteomes" id="UP001499910">
    <property type="component" value="Unassembled WGS sequence"/>
</dbReference>
<reference evidence="10" key="1">
    <citation type="journal article" date="2019" name="Int. J. Syst. Evol. Microbiol.">
        <title>The Global Catalogue of Microorganisms (GCM) 10K type strain sequencing project: providing services to taxonomists for standard genome sequencing and annotation.</title>
        <authorList>
            <consortium name="The Broad Institute Genomics Platform"/>
            <consortium name="The Broad Institute Genome Sequencing Center for Infectious Disease"/>
            <person name="Wu L."/>
            <person name="Ma J."/>
        </authorList>
    </citation>
    <scope>NUCLEOTIDE SEQUENCE [LARGE SCALE GENOMIC DNA]</scope>
    <source>
        <strain evidence="10">JCM 18015</strain>
    </source>
</reference>
<evidence type="ECO:0000313" key="9">
    <source>
        <dbReference type="EMBL" id="GAA5078344.1"/>
    </source>
</evidence>
<comment type="subcellular location">
    <subcellularLocation>
        <location evidence="1">Membrane</location>
        <topology evidence="1">Multi-pass membrane protein</topology>
    </subcellularLocation>
</comment>
<feature type="transmembrane region" description="Helical" evidence="7">
    <location>
        <begin position="448"/>
        <end position="467"/>
    </location>
</feature>
<keyword evidence="10" id="KW-1185">Reference proteome</keyword>
<evidence type="ECO:0000256" key="1">
    <source>
        <dbReference type="ARBA" id="ARBA00004141"/>
    </source>
</evidence>